<dbReference type="InterPro" id="IPR046335">
    <property type="entry name" value="LacI/GalR-like_sensor"/>
</dbReference>
<evidence type="ECO:0000313" key="6">
    <source>
        <dbReference type="Proteomes" id="UP000319212"/>
    </source>
</evidence>
<organism evidence="5 6">
    <name type="scientific">Variovorax guangxiensis</name>
    <dbReference type="NCBI Taxonomy" id="1775474"/>
    <lineage>
        <taxon>Bacteria</taxon>
        <taxon>Pseudomonadati</taxon>
        <taxon>Pseudomonadota</taxon>
        <taxon>Betaproteobacteria</taxon>
        <taxon>Burkholderiales</taxon>
        <taxon>Comamonadaceae</taxon>
        <taxon>Variovorax</taxon>
    </lineage>
</organism>
<dbReference type="SUPFAM" id="SSF47413">
    <property type="entry name" value="lambda repressor-like DNA-binding domains"/>
    <property type="match status" value="1"/>
</dbReference>
<evidence type="ECO:0000256" key="3">
    <source>
        <dbReference type="ARBA" id="ARBA00023163"/>
    </source>
</evidence>
<keyword evidence="3" id="KW-0804">Transcription</keyword>
<keyword evidence="2" id="KW-0238">DNA-binding</keyword>
<dbReference type="GO" id="GO:0003700">
    <property type="term" value="F:DNA-binding transcription factor activity"/>
    <property type="evidence" value="ECO:0007669"/>
    <property type="project" value="TreeGrafter"/>
</dbReference>
<dbReference type="Proteomes" id="UP000319212">
    <property type="component" value="Unassembled WGS sequence"/>
</dbReference>
<accession>A0A502E0W6</accession>
<evidence type="ECO:0000256" key="1">
    <source>
        <dbReference type="ARBA" id="ARBA00023015"/>
    </source>
</evidence>
<evidence type="ECO:0000256" key="2">
    <source>
        <dbReference type="ARBA" id="ARBA00023125"/>
    </source>
</evidence>
<dbReference type="SUPFAM" id="SSF53822">
    <property type="entry name" value="Periplasmic binding protein-like I"/>
    <property type="match status" value="1"/>
</dbReference>
<dbReference type="RefSeq" id="WP_140838041.1">
    <property type="nucleotide sequence ID" value="NZ_RCZI01000001.1"/>
</dbReference>
<protein>
    <submittedName>
        <fullName evidence="5">LacI family transcriptional regulator</fullName>
    </submittedName>
</protein>
<dbReference type="AlphaFoldDB" id="A0A502E0W6"/>
<dbReference type="PANTHER" id="PTHR30146">
    <property type="entry name" value="LACI-RELATED TRANSCRIPTIONAL REPRESSOR"/>
    <property type="match status" value="1"/>
</dbReference>
<dbReference type="OrthoDB" id="8770688at2"/>
<dbReference type="InterPro" id="IPR028082">
    <property type="entry name" value="Peripla_BP_I"/>
</dbReference>
<reference evidence="5 6" key="1">
    <citation type="journal article" date="2019" name="Environ. Microbiol.">
        <title>Species interactions and distinct microbial communities in high Arctic permafrost affected cryosols are associated with the CH4 and CO2 gas fluxes.</title>
        <authorList>
            <person name="Altshuler I."/>
            <person name="Hamel J."/>
            <person name="Turney S."/>
            <person name="Magnuson E."/>
            <person name="Levesque R."/>
            <person name="Greer C."/>
            <person name="Whyte L.G."/>
        </authorList>
    </citation>
    <scope>NUCLEOTIDE SEQUENCE [LARGE SCALE GENOMIC DNA]</scope>
    <source>
        <strain evidence="5 6">S06.C</strain>
    </source>
</reference>
<dbReference type="SMART" id="SM00354">
    <property type="entry name" value="HTH_LACI"/>
    <property type="match status" value="1"/>
</dbReference>
<dbReference type="GO" id="GO:0000976">
    <property type="term" value="F:transcription cis-regulatory region binding"/>
    <property type="evidence" value="ECO:0007669"/>
    <property type="project" value="TreeGrafter"/>
</dbReference>
<comment type="caution">
    <text evidence="5">The sequence shown here is derived from an EMBL/GenBank/DDBJ whole genome shotgun (WGS) entry which is preliminary data.</text>
</comment>
<dbReference type="Pfam" id="PF13377">
    <property type="entry name" value="Peripla_BP_3"/>
    <property type="match status" value="1"/>
</dbReference>
<dbReference type="InterPro" id="IPR000843">
    <property type="entry name" value="HTH_LacI"/>
</dbReference>
<dbReference type="InterPro" id="IPR010982">
    <property type="entry name" value="Lambda_DNA-bd_dom_sf"/>
</dbReference>
<dbReference type="PANTHER" id="PTHR30146:SF33">
    <property type="entry name" value="TRANSCRIPTIONAL REGULATOR"/>
    <property type="match status" value="1"/>
</dbReference>
<keyword evidence="1" id="KW-0805">Transcription regulation</keyword>
<dbReference type="Pfam" id="PF00356">
    <property type="entry name" value="LacI"/>
    <property type="match status" value="1"/>
</dbReference>
<gene>
    <name evidence="5" type="ORF">EAH82_01260</name>
</gene>
<dbReference type="EMBL" id="RCZI01000001">
    <property type="protein sequence ID" value="TPG30161.1"/>
    <property type="molecule type" value="Genomic_DNA"/>
</dbReference>
<evidence type="ECO:0000313" key="5">
    <source>
        <dbReference type="EMBL" id="TPG30161.1"/>
    </source>
</evidence>
<evidence type="ECO:0000259" key="4">
    <source>
        <dbReference type="PROSITE" id="PS50932"/>
    </source>
</evidence>
<dbReference type="PROSITE" id="PS50932">
    <property type="entry name" value="HTH_LACI_2"/>
    <property type="match status" value="1"/>
</dbReference>
<feature type="domain" description="HTH lacI-type" evidence="4">
    <location>
        <begin position="17"/>
        <end position="71"/>
    </location>
</feature>
<name>A0A502E0W6_9BURK</name>
<proteinExistence type="predicted"/>
<dbReference type="CDD" id="cd01392">
    <property type="entry name" value="HTH_LacI"/>
    <property type="match status" value="1"/>
</dbReference>
<sequence length="348" mass="36888">MAEPLLSSLPAPGARSASLADVAHLAGVSTGTVSRTLSRPDMISEPTRLRVMDAVERLGYVPNGAARALSMRRTLTVGAIVPRFGSSSFPAMVQALETTLAAAGYTLLLSAPDPRPSYETSILRALLERGVDAVALLGAEQPQQVFAMLAANRTPFVTMWAPPEAGVHCVGFDEYAAAALVVDHLADHGHRRIGYIGGRTADSERARRRLRDLSLAIAKRGLTLCDDALAETEHGFQEGFDAMNTIAQRQPAITAVVCGSDYLAAGALAALDQAGIEVPRRLSVASFNDNDFAAFLHPPLTSVRLPIREIGEQAGERLLAQLRGLDAPVARALPVTLMQRSSTGPVPD</sequence>
<dbReference type="Gene3D" id="3.40.50.2300">
    <property type="match status" value="2"/>
</dbReference>
<dbReference type="Gene3D" id="1.10.260.40">
    <property type="entry name" value="lambda repressor-like DNA-binding domains"/>
    <property type="match status" value="1"/>
</dbReference>